<comment type="catalytic activity">
    <reaction evidence="4">
        <text>ATP + H2O = ADP + phosphate + H(+)</text>
        <dbReference type="Rhea" id="RHEA:13065"/>
        <dbReference type="ChEBI" id="CHEBI:15377"/>
        <dbReference type="ChEBI" id="CHEBI:15378"/>
        <dbReference type="ChEBI" id="CHEBI:30616"/>
        <dbReference type="ChEBI" id="CHEBI:43474"/>
        <dbReference type="ChEBI" id="CHEBI:456216"/>
        <dbReference type="EC" id="3.6.4.6"/>
    </reaction>
</comment>
<comment type="function">
    <text evidence="4">Required for vesicle-mediated transport. Catalyzes the fusion of transport vesicles within the Golgi cisternae. Is also required for transport from the endoplasmic reticulum to the Golgi stack. Seems to function as a fusion protein required for the delivery of cargo proteins to all compartments of the Golgi stack independent of vesicle origin.</text>
</comment>
<dbReference type="PANTHER" id="PTHR23078">
    <property type="entry name" value="VESICULAR-FUSION PROTEIN NSF"/>
    <property type="match status" value="1"/>
</dbReference>
<dbReference type="GO" id="GO:0006891">
    <property type="term" value="P:intra-Golgi vesicle-mediated transport"/>
    <property type="evidence" value="ECO:0007669"/>
    <property type="project" value="TreeGrafter"/>
</dbReference>
<dbReference type="GO" id="GO:0046872">
    <property type="term" value="F:metal ion binding"/>
    <property type="evidence" value="ECO:0007669"/>
    <property type="project" value="UniProtKB-UniRule"/>
</dbReference>
<organism evidence="6 7">
    <name type="scientific">Artemisia annua</name>
    <name type="common">Sweet wormwood</name>
    <dbReference type="NCBI Taxonomy" id="35608"/>
    <lineage>
        <taxon>Eukaryota</taxon>
        <taxon>Viridiplantae</taxon>
        <taxon>Streptophyta</taxon>
        <taxon>Embryophyta</taxon>
        <taxon>Tracheophyta</taxon>
        <taxon>Spermatophyta</taxon>
        <taxon>Magnoliopsida</taxon>
        <taxon>eudicotyledons</taxon>
        <taxon>Gunneridae</taxon>
        <taxon>Pentapetalae</taxon>
        <taxon>asterids</taxon>
        <taxon>campanulids</taxon>
        <taxon>Asterales</taxon>
        <taxon>Asteraceae</taxon>
        <taxon>Asteroideae</taxon>
        <taxon>Anthemideae</taxon>
        <taxon>Artemisiinae</taxon>
        <taxon>Artemisia</taxon>
    </lineage>
</organism>
<dbReference type="InterPro" id="IPR039812">
    <property type="entry name" value="Vesicle-fus_ATPase"/>
</dbReference>
<dbReference type="GO" id="GO:0005524">
    <property type="term" value="F:ATP binding"/>
    <property type="evidence" value="ECO:0007669"/>
    <property type="project" value="UniProtKB-UniRule"/>
</dbReference>
<keyword evidence="4" id="KW-0931">ER-Golgi transport</keyword>
<comment type="subcellular location">
    <subcellularLocation>
        <location evidence="4">Cytoplasm</location>
    </subcellularLocation>
</comment>
<comment type="cofactor">
    <cofactor evidence="4">
        <name>Mg(2+)</name>
        <dbReference type="ChEBI" id="CHEBI:18420"/>
    </cofactor>
    <text evidence="4">Binds 1 Mg(2+) ion per subunit.</text>
</comment>
<dbReference type="GO" id="GO:0005795">
    <property type="term" value="C:Golgi stack"/>
    <property type="evidence" value="ECO:0007669"/>
    <property type="project" value="TreeGrafter"/>
</dbReference>
<dbReference type="EMBL" id="PKPP01002942">
    <property type="protein sequence ID" value="PWA72210.1"/>
    <property type="molecule type" value="Genomic_DNA"/>
</dbReference>
<dbReference type="Pfam" id="PF17862">
    <property type="entry name" value="AAA_lid_3"/>
    <property type="match status" value="1"/>
</dbReference>
<sequence length="183" mass="20041">MAGGADGNARHGVGSLPQTTSYIKEHNQQVLSGHMMVLSRVVIKSHRSGVNVVFDKKLSSFALYEGRCDSEFAPYQIHTNKMKENSFLAPDINLQELAARTKNYSGAELEGVVKSAVSYALNWQLSLDDLTKTVDEESIKVTIDDFLNALHEVIPAFGAPWTALNVSGISLFGLPFLIDNKVD</sequence>
<keyword evidence="4" id="KW-0963">Cytoplasm</keyword>
<evidence type="ECO:0000259" key="5">
    <source>
        <dbReference type="Pfam" id="PF17862"/>
    </source>
</evidence>
<dbReference type="EC" id="3.6.4.6" evidence="4"/>
<dbReference type="InterPro" id="IPR041569">
    <property type="entry name" value="AAA_lid_3"/>
</dbReference>
<dbReference type="PANTHER" id="PTHR23078:SF3">
    <property type="entry name" value="VESICLE-FUSING ATPASE"/>
    <property type="match status" value="1"/>
</dbReference>
<accession>A0A2U1NFI7</accession>
<reference evidence="6 7" key="1">
    <citation type="journal article" date="2018" name="Mol. Plant">
        <title>The genome of Artemisia annua provides insight into the evolution of Asteraceae family and artemisinin biosynthesis.</title>
        <authorList>
            <person name="Shen Q."/>
            <person name="Zhang L."/>
            <person name="Liao Z."/>
            <person name="Wang S."/>
            <person name="Yan T."/>
            <person name="Shi P."/>
            <person name="Liu M."/>
            <person name="Fu X."/>
            <person name="Pan Q."/>
            <person name="Wang Y."/>
            <person name="Lv Z."/>
            <person name="Lu X."/>
            <person name="Zhang F."/>
            <person name="Jiang W."/>
            <person name="Ma Y."/>
            <person name="Chen M."/>
            <person name="Hao X."/>
            <person name="Li L."/>
            <person name="Tang Y."/>
            <person name="Lv G."/>
            <person name="Zhou Y."/>
            <person name="Sun X."/>
            <person name="Brodelius P.E."/>
            <person name="Rose J.K.C."/>
            <person name="Tang K."/>
        </authorList>
    </citation>
    <scope>NUCLEOTIDE SEQUENCE [LARGE SCALE GENOMIC DNA]</scope>
    <source>
        <strain evidence="7">cv. Huhao1</strain>
        <tissue evidence="6">Leaf</tissue>
    </source>
</reference>
<evidence type="ECO:0000256" key="1">
    <source>
        <dbReference type="ARBA" id="ARBA00006914"/>
    </source>
</evidence>
<dbReference type="GO" id="GO:0035494">
    <property type="term" value="P:SNARE complex disassembly"/>
    <property type="evidence" value="ECO:0007669"/>
    <property type="project" value="InterPro"/>
</dbReference>
<keyword evidence="4" id="KW-0813">Transport</keyword>
<comment type="similarity">
    <text evidence="1 4">Belongs to the AAA ATPase family.</text>
</comment>
<evidence type="ECO:0000313" key="6">
    <source>
        <dbReference type="EMBL" id="PWA72210.1"/>
    </source>
</evidence>
<dbReference type="OrthoDB" id="9982946at2759"/>
<dbReference type="Gene3D" id="1.10.8.60">
    <property type="match status" value="1"/>
</dbReference>
<name>A0A2U1NFI7_ARTAN</name>
<keyword evidence="3 4" id="KW-0067">ATP-binding</keyword>
<proteinExistence type="inferred from homology"/>
<comment type="caution">
    <text evidence="6">The sequence shown here is derived from an EMBL/GenBank/DDBJ whole genome shotgun (WGS) entry which is preliminary data.</text>
</comment>
<protein>
    <recommendedName>
        <fullName evidence="4">Vesicle-fusing ATPase</fullName>
        <ecNumber evidence="4">3.6.4.6</ecNumber>
    </recommendedName>
</protein>
<keyword evidence="4" id="KW-0460">Magnesium</keyword>
<dbReference type="AlphaFoldDB" id="A0A2U1NFI7"/>
<feature type="domain" description="AAA ATPase AAA+ lid" evidence="5">
    <location>
        <begin position="91"/>
        <end position="121"/>
    </location>
</feature>
<dbReference type="Proteomes" id="UP000245207">
    <property type="component" value="Unassembled WGS sequence"/>
</dbReference>
<evidence type="ECO:0000313" key="7">
    <source>
        <dbReference type="Proteomes" id="UP000245207"/>
    </source>
</evidence>
<keyword evidence="7" id="KW-1185">Reference proteome</keyword>
<dbReference type="FunFam" id="1.10.8.60:FF:000049">
    <property type="entry name" value="Vesicle-fusing ATPase"/>
    <property type="match status" value="1"/>
</dbReference>
<dbReference type="STRING" id="35608.A0A2U1NFI7"/>
<keyword evidence="2 4" id="KW-0547">Nucleotide-binding</keyword>
<evidence type="ECO:0000256" key="2">
    <source>
        <dbReference type="ARBA" id="ARBA00022741"/>
    </source>
</evidence>
<keyword evidence="4" id="KW-0653">Protein transport</keyword>
<dbReference type="GO" id="GO:0043001">
    <property type="term" value="P:Golgi to plasma membrane protein transport"/>
    <property type="evidence" value="ECO:0007669"/>
    <property type="project" value="TreeGrafter"/>
</dbReference>
<gene>
    <name evidence="6" type="ORF">CTI12_AA272130</name>
</gene>
<evidence type="ECO:0000256" key="4">
    <source>
        <dbReference type="RuleBase" id="RU367045"/>
    </source>
</evidence>
<keyword evidence="4" id="KW-0479">Metal-binding</keyword>
<dbReference type="GO" id="GO:0016887">
    <property type="term" value="F:ATP hydrolysis activity"/>
    <property type="evidence" value="ECO:0007669"/>
    <property type="project" value="InterPro"/>
</dbReference>
<evidence type="ECO:0000256" key="3">
    <source>
        <dbReference type="ARBA" id="ARBA00022840"/>
    </source>
</evidence>
<keyword evidence="4" id="KW-0378">Hydrolase</keyword>